<feature type="domain" description="GGDEF" evidence="5">
    <location>
        <begin position="929"/>
        <end position="1045"/>
    </location>
</feature>
<feature type="coiled-coil region" evidence="1">
    <location>
        <begin position="281"/>
        <end position="308"/>
    </location>
</feature>
<feature type="domain" description="PAC" evidence="4">
    <location>
        <begin position="810"/>
        <end position="862"/>
    </location>
</feature>
<accession>A0ABQ3SD58</accession>
<dbReference type="InterPro" id="IPR003018">
    <property type="entry name" value="GAF"/>
</dbReference>
<dbReference type="InterPro" id="IPR000160">
    <property type="entry name" value="GGDEF_dom"/>
</dbReference>
<dbReference type="CDD" id="cd01949">
    <property type="entry name" value="GGDEF"/>
    <property type="match status" value="1"/>
</dbReference>
<comment type="caution">
    <text evidence="6">The sequence shown here is derived from an EMBL/GenBank/DDBJ whole genome shotgun (WGS) entry which is preliminary data.</text>
</comment>
<evidence type="ECO:0000259" key="3">
    <source>
        <dbReference type="PROSITE" id="PS50112"/>
    </source>
</evidence>
<dbReference type="InterPro" id="IPR029016">
    <property type="entry name" value="GAF-like_dom_sf"/>
</dbReference>
<evidence type="ECO:0000259" key="4">
    <source>
        <dbReference type="PROSITE" id="PS50113"/>
    </source>
</evidence>
<evidence type="ECO:0000313" key="7">
    <source>
        <dbReference type="Proteomes" id="UP000649259"/>
    </source>
</evidence>
<feature type="region of interest" description="Disordered" evidence="2">
    <location>
        <begin position="336"/>
        <end position="372"/>
    </location>
</feature>
<dbReference type="InterPro" id="IPR052155">
    <property type="entry name" value="Biofilm_reg_signaling"/>
</dbReference>
<dbReference type="SUPFAM" id="SSF55781">
    <property type="entry name" value="GAF domain-like"/>
    <property type="match status" value="2"/>
</dbReference>
<dbReference type="InterPro" id="IPR013767">
    <property type="entry name" value="PAS_fold"/>
</dbReference>
<dbReference type="PANTHER" id="PTHR44757">
    <property type="entry name" value="DIGUANYLATE CYCLASE DGCP"/>
    <property type="match status" value="1"/>
</dbReference>
<gene>
    <name evidence="6" type="ORF">Saso_77080</name>
</gene>
<dbReference type="InterPro" id="IPR029787">
    <property type="entry name" value="Nucleotide_cyclase"/>
</dbReference>
<dbReference type="PANTHER" id="PTHR44757:SF2">
    <property type="entry name" value="BIOFILM ARCHITECTURE MAINTENANCE PROTEIN MBAA"/>
    <property type="match status" value="1"/>
</dbReference>
<dbReference type="PROSITE" id="PS50887">
    <property type="entry name" value="GGDEF"/>
    <property type="match status" value="1"/>
</dbReference>
<dbReference type="NCBIfam" id="TIGR00254">
    <property type="entry name" value="GGDEF"/>
    <property type="match status" value="1"/>
</dbReference>
<evidence type="ECO:0000256" key="2">
    <source>
        <dbReference type="SAM" id="MobiDB-lite"/>
    </source>
</evidence>
<evidence type="ECO:0000313" key="6">
    <source>
        <dbReference type="EMBL" id="GHI66058.1"/>
    </source>
</evidence>
<proteinExistence type="predicted"/>
<dbReference type="InterPro" id="IPR035965">
    <property type="entry name" value="PAS-like_dom_sf"/>
</dbReference>
<evidence type="ECO:0008006" key="8">
    <source>
        <dbReference type="Google" id="ProtNLM"/>
    </source>
</evidence>
<dbReference type="Pfam" id="PF00989">
    <property type="entry name" value="PAS"/>
    <property type="match status" value="1"/>
</dbReference>
<dbReference type="Gene3D" id="3.30.70.270">
    <property type="match status" value="1"/>
</dbReference>
<name>A0ABQ3SD58_9ACTN</name>
<dbReference type="SMART" id="SM00065">
    <property type="entry name" value="GAF"/>
    <property type="match status" value="2"/>
</dbReference>
<dbReference type="Gene3D" id="3.30.450.20">
    <property type="entry name" value="PAS domain"/>
    <property type="match status" value="1"/>
</dbReference>
<dbReference type="NCBIfam" id="TIGR00229">
    <property type="entry name" value="sensory_box"/>
    <property type="match status" value="1"/>
</dbReference>
<dbReference type="CDD" id="cd00130">
    <property type="entry name" value="PAS"/>
    <property type="match status" value="1"/>
</dbReference>
<feature type="coiled-coil region" evidence="1">
    <location>
        <begin position="168"/>
        <end position="257"/>
    </location>
</feature>
<dbReference type="InterPro" id="IPR000014">
    <property type="entry name" value="PAS"/>
</dbReference>
<evidence type="ECO:0000256" key="1">
    <source>
        <dbReference type="SAM" id="Coils"/>
    </source>
</evidence>
<dbReference type="PROSITE" id="PS50112">
    <property type="entry name" value="PAS"/>
    <property type="match status" value="1"/>
</dbReference>
<dbReference type="SMART" id="SM00267">
    <property type="entry name" value="GGDEF"/>
    <property type="match status" value="1"/>
</dbReference>
<dbReference type="SMART" id="SM00091">
    <property type="entry name" value="PAS"/>
    <property type="match status" value="1"/>
</dbReference>
<evidence type="ECO:0000259" key="5">
    <source>
        <dbReference type="PROSITE" id="PS50887"/>
    </source>
</evidence>
<dbReference type="Proteomes" id="UP000649259">
    <property type="component" value="Unassembled WGS sequence"/>
</dbReference>
<dbReference type="SUPFAM" id="SSF55785">
    <property type="entry name" value="PYP-like sensor domain (PAS domain)"/>
    <property type="match status" value="1"/>
</dbReference>
<feature type="compositionally biased region" description="Polar residues" evidence="2">
    <location>
        <begin position="344"/>
        <end position="358"/>
    </location>
</feature>
<dbReference type="InterPro" id="IPR000700">
    <property type="entry name" value="PAS-assoc_C"/>
</dbReference>
<reference evidence="7" key="1">
    <citation type="submission" date="2023-07" db="EMBL/GenBank/DDBJ databases">
        <title>Whole genome shotgun sequence of Streptomyces cacaoi subsp. asoensis NBRC 13813.</title>
        <authorList>
            <person name="Komaki H."/>
            <person name="Tamura T."/>
        </authorList>
    </citation>
    <scope>NUCLEOTIDE SEQUENCE [LARGE SCALE GENOMIC DNA]</scope>
    <source>
        <strain evidence="7">NBRC 13813</strain>
    </source>
</reference>
<keyword evidence="1" id="KW-0175">Coiled coil</keyword>
<keyword evidence="7" id="KW-1185">Reference proteome</keyword>
<sequence length="1045" mass="114401">MAGERKRAGRPWGPAQGSCVEINQLVAVVRTWLDESELSVRELHARLTPEHFVAAVVPELRQLRDRLSGKSLEWDLVEAVADVCFPHEQADLSRQRLGQAKTLWDRAGANPTPITEPQELVPARELLAAKDRTIEVLQEMQRARQAYEAGEHGRQQALSIATLLFVMLGQAQAKVTELRRRLDALESVTVELPDGQGVVELLSRAQRQESQLCEQLVRAERERGIAQQVADHAARRIHELEAELAELRLRMGDDETSRTQEPAPLLSQLDMHALSSDDAALNDVDRALEKARAVLDEEHEAVQQAADEVGYWSPSIASPSPAEAGVSVPEQVRQHLGGQPAGLSGTTQDNPPTSQETTFPALESPQPAAADSQDDIFEAARRITRGRDPEDIVTRLCRAVVPTVADAVMVYLRDPIPVGDEGHEGPLVLRLQQVHPPHAGMGSARCEVRPGSALFEVLNGALPVATDSPGAGAALPELIGMRHEVPRGGHTVLVPLHGRRRIIGIAVLLRHPKGHAFQDADLSVAAEFANRSALAIDKSHSLQAAVQGLHLARSLADTLQIVADGLVTGLGYELACVNLVRTDGNLVVASFAGNPAAEELITGRVGSRESWERRLSMGEAWGDLRFIPHTEGWVLDDDDVPQWYTDGPAPSSEDEWHPSDRLFAPLYTRSASGASRGELLGVISVDRPLTRRRPTPDERRDLEEYAFQAAIAISNARLRANMQRALVRQEREQQALRASEESFRQAFEYAPNGMAIAEMGGDHHGRILQTNDALCRMLGRPASAMRRYSFSDLVHPEDIGTLLRTSSEGGHAELRLGRRDGTYLWTSLRNSVVADADDGPRFLLTHVEDIEERKHREFELAHRASHDDLTGLPNSAELHARIDARLCALPEHGADAAGEPHDNSYLGYDDQAAPPHTHVWAPVREDDTHGLALIFFALRDFKAINTQFGHDAGDSVLVEVARRLRQAIRDNDTVARYGGDEFVVLADDFGPADAHTAAVWMQSQIHLPISLGGQVVRMHAGVGIAWAQCGTSPSDTLRAARGFAS</sequence>
<dbReference type="EMBL" id="BNEB01000006">
    <property type="protein sequence ID" value="GHI66058.1"/>
    <property type="molecule type" value="Genomic_DNA"/>
</dbReference>
<dbReference type="PROSITE" id="PS50113">
    <property type="entry name" value="PAC"/>
    <property type="match status" value="1"/>
</dbReference>
<dbReference type="InterPro" id="IPR043128">
    <property type="entry name" value="Rev_trsase/Diguanyl_cyclase"/>
</dbReference>
<organism evidence="6 7">
    <name type="scientific">Streptomyces asoensis</name>
    <dbReference type="NCBI Taxonomy" id="249586"/>
    <lineage>
        <taxon>Bacteria</taxon>
        <taxon>Bacillati</taxon>
        <taxon>Actinomycetota</taxon>
        <taxon>Actinomycetes</taxon>
        <taxon>Kitasatosporales</taxon>
        <taxon>Streptomycetaceae</taxon>
        <taxon>Streptomyces</taxon>
    </lineage>
</organism>
<protein>
    <recommendedName>
        <fullName evidence="8">Diguanylate cyclase</fullName>
    </recommendedName>
</protein>
<dbReference type="SUPFAM" id="SSF55073">
    <property type="entry name" value="Nucleotide cyclase"/>
    <property type="match status" value="1"/>
</dbReference>
<feature type="domain" description="PAS" evidence="3">
    <location>
        <begin position="739"/>
        <end position="798"/>
    </location>
</feature>
<dbReference type="Pfam" id="PF00990">
    <property type="entry name" value="GGDEF"/>
    <property type="match status" value="1"/>
</dbReference>
<dbReference type="Gene3D" id="3.30.450.40">
    <property type="match status" value="2"/>
</dbReference>